<evidence type="ECO:0000313" key="2">
    <source>
        <dbReference type="EMBL" id="OQD81007.1"/>
    </source>
</evidence>
<dbReference type="AlphaFoldDB" id="A0A1V6PWB3"/>
<accession>A0A1V6PWB3</accession>
<reference evidence="3" key="1">
    <citation type="journal article" date="2017" name="Nat. Microbiol.">
        <title>Global analysis of biosynthetic gene clusters reveals vast potential of secondary metabolite production in Penicillium species.</title>
        <authorList>
            <person name="Nielsen J.C."/>
            <person name="Grijseels S."/>
            <person name="Prigent S."/>
            <person name="Ji B."/>
            <person name="Dainat J."/>
            <person name="Nielsen K.F."/>
            <person name="Frisvad J.C."/>
            <person name="Workman M."/>
            <person name="Nielsen J."/>
        </authorList>
    </citation>
    <scope>NUCLEOTIDE SEQUENCE [LARGE SCALE GENOMIC DNA]</scope>
    <source>
        <strain evidence="3">IBT 31811</strain>
    </source>
</reference>
<name>A0A1V6PWB3_9EURO</name>
<dbReference type="Proteomes" id="UP000191672">
    <property type="component" value="Unassembled WGS sequence"/>
</dbReference>
<feature type="coiled-coil region" evidence="1">
    <location>
        <begin position="138"/>
        <end position="165"/>
    </location>
</feature>
<keyword evidence="3" id="KW-1185">Reference proteome</keyword>
<dbReference type="EMBL" id="MDYN01000030">
    <property type="protein sequence ID" value="OQD81007.1"/>
    <property type="molecule type" value="Genomic_DNA"/>
</dbReference>
<keyword evidence="1" id="KW-0175">Coiled coil</keyword>
<gene>
    <name evidence="2" type="ORF">PENANT_c030G05805</name>
</gene>
<evidence type="ECO:0000256" key="1">
    <source>
        <dbReference type="SAM" id="Coils"/>
    </source>
</evidence>
<protein>
    <submittedName>
        <fullName evidence="2">Uncharacterized protein</fullName>
    </submittedName>
</protein>
<proteinExistence type="predicted"/>
<evidence type="ECO:0000313" key="3">
    <source>
        <dbReference type="Proteomes" id="UP000191672"/>
    </source>
</evidence>
<organism evidence="2 3">
    <name type="scientific">Penicillium antarcticum</name>
    <dbReference type="NCBI Taxonomy" id="416450"/>
    <lineage>
        <taxon>Eukaryota</taxon>
        <taxon>Fungi</taxon>
        <taxon>Dikarya</taxon>
        <taxon>Ascomycota</taxon>
        <taxon>Pezizomycotina</taxon>
        <taxon>Eurotiomycetes</taxon>
        <taxon>Eurotiomycetidae</taxon>
        <taxon>Eurotiales</taxon>
        <taxon>Aspergillaceae</taxon>
        <taxon>Penicillium</taxon>
    </lineage>
</organism>
<sequence>MCPAASGGIFPLEPQMYGSQYPFVARQKQGVWRMREPPFTLRSRDQKSPALAKVQGMCFYNQKRFACGDWSWTSFAHRCNYEYRTGETCGMRLVNMTENEKSNCRLCEKIETKYRRRSAEVERLDRWKREGATLVASMDRSHKMIVDLEKEIRNLQRERDDRRSTLLR</sequence>
<comment type="caution">
    <text evidence="2">The sequence shown here is derived from an EMBL/GenBank/DDBJ whole genome shotgun (WGS) entry which is preliminary data.</text>
</comment>